<organism evidence="7 8">
    <name type="scientific">Lagenidium giganteum</name>
    <dbReference type="NCBI Taxonomy" id="4803"/>
    <lineage>
        <taxon>Eukaryota</taxon>
        <taxon>Sar</taxon>
        <taxon>Stramenopiles</taxon>
        <taxon>Oomycota</taxon>
        <taxon>Peronosporomycetes</taxon>
        <taxon>Pythiales</taxon>
        <taxon>Pythiaceae</taxon>
    </lineage>
</organism>
<dbReference type="PANTHER" id="PTHR11474">
    <property type="entry name" value="TYROSINASE FAMILY MEMBER"/>
    <property type="match status" value="1"/>
</dbReference>
<dbReference type="EMBL" id="DAKRPA010000019">
    <property type="protein sequence ID" value="DBA03480.1"/>
    <property type="molecule type" value="Genomic_DNA"/>
</dbReference>
<name>A0AAV2ZC05_9STRA</name>
<evidence type="ECO:0000256" key="1">
    <source>
        <dbReference type="ARBA" id="ARBA00022723"/>
    </source>
</evidence>
<evidence type="ECO:0000313" key="8">
    <source>
        <dbReference type="Proteomes" id="UP001146120"/>
    </source>
</evidence>
<dbReference type="PRINTS" id="PR00092">
    <property type="entry name" value="TYROSINASE"/>
</dbReference>
<proteinExistence type="predicted"/>
<dbReference type="GO" id="GO:0016491">
    <property type="term" value="F:oxidoreductase activity"/>
    <property type="evidence" value="ECO:0007669"/>
    <property type="project" value="InterPro"/>
</dbReference>
<dbReference type="Pfam" id="PF00264">
    <property type="entry name" value="Tyrosinase"/>
    <property type="match status" value="1"/>
</dbReference>
<dbReference type="Gene3D" id="1.10.1280.10">
    <property type="entry name" value="Di-copper center containing domain from catechol oxidase"/>
    <property type="match status" value="1"/>
</dbReference>
<dbReference type="InterPro" id="IPR050316">
    <property type="entry name" value="Tyrosinase/Hemocyanin"/>
</dbReference>
<dbReference type="SUPFAM" id="SSF48056">
    <property type="entry name" value="Di-copper centre-containing domain"/>
    <property type="match status" value="1"/>
</dbReference>
<comment type="caution">
    <text evidence="7">The sequence shown here is derived from an EMBL/GenBank/DDBJ whole genome shotgun (WGS) entry which is preliminary data.</text>
</comment>
<dbReference type="InterPro" id="IPR008922">
    <property type="entry name" value="Di-copper_centre_dom_sf"/>
</dbReference>
<dbReference type="PANTHER" id="PTHR11474:SF126">
    <property type="entry name" value="TYROSINASE-LIKE PROTEIN TYR-1-RELATED"/>
    <property type="match status" value="1"/>
</dbReference>
<keyword evidence="4" id="KW-0732">Signal</keyword>
<keyword evidence="8" id="KW-1185">Reference proteome</keyword>
<dbReference type="PROSITE" id="PS00497">
    <property type="entry name" value="TYROSINASE_1"/>
    <property type="match status" value="1"/>
</dbReference>
<feature type="compositionally biased region" description="Polar residues" evidence="3">
    <location>
        <begin position="32"/>
        <end position="60"/>
    </location>
</feature>
<reference evidence="7" key="2">
    <citation type="journal article" date="2023" name="Microbiol Resour">
        <title>Decontamination and Annotation of the Draft Genome Sequence of the Oomycete Lagenidium giganteum ARSEF 373.</title>
        <authorList>
            <person name="Morgan W.R."/>
            <person name="Tartar A."/>
        </authorList>
    </citation>
    <scope>NUCLEOTIDE SEQUENCE</scope>
    <source>
        <strain evidence="7">ARSEF 373</strain>
    </source>
</reference>
<dbReference type="InterPro" id="IPR002227">
    <property type="entry name" value="Tyrosinase_Cu-bd"/>
</dbReference>
<feature type="signal peptide" evidence="4">
    <location>
        <begin position="1"/>
        <end position="21"/>
    </location>
</feature>
<feature type="region of interest" description="Disordered" evidence="3">
    <location>
        <begin position="29"/>
        <end position="60"/>
    </location>
</feature>
<accession>A0AAV2ZC05</accession>
<evidence type="ECO:0000259" key="5">
    <source>
        <dbReference type="PROSITE" id="PS00497"/>
    </source>
</evidence>
<gene>
    <name evidence="7" type="ORF">N0F65_002888</name>
</gene>
<feature type="domain" description="Tyrosinase copper-binding" evidence="6">
    <location>
        <begin position="284"/>
        <end position="295"/>
    </location>
</feature>
<dbReference type="AlphaFoldDB" id="A0AAV2ZC05"/>
<dbReference type="PROSITE" id="PS00498">
    <property type="entry name" value="TYROSINASE_2"/>
    <property type="match status" value="1"/>
</dbReference>
<keyword evidence="2" id="KW-0186">Copper</keyword>
<feature type="chain" id="PRO_5043718903" description="Tyrosinase copper-binding domain-containing protein" evidence="4">
    <location>
        <begin position="22"/>
        <end position="547"/>
    </location>
</feature>
<reference evidence="7" key="1">
    <citation type="submission" date="2022-11" db="EMBL/GenBank/DDBJ databases">
        <authorList>
            <person name="Morgan W.R."/>
            <person name="Tartar A."/>
        </authorList>
    </citation>
    <scope>NUCLEOTIDE SEQUENCE</scope>
    <source>
        <strain evidence="7">ARSEF 373</strain>
    </source>
</reference>
<sequence length="547" mass="60048">MKWQRMSFMIAMALGVMLAAADINNNNDTTAGSNASTTQPPREQAVSPATSPSQAEQQLTGVTGCGPRIRKSWDMLTTPEKAVYIQAIQRSMDDGLYIKFVEIHTESMTTMEAHQTCMFIYWHRMLLLAFENMLRSYGGAASCITVPYWNYVDHNAQFLVGNCGSMEACAPILRELGGSTRGNRGRGVTINGTPITGNVCVNQPPLDHFCESSEVSGPMCARCVPRGAWGTTPFPPTTSVGSLMRQLFATQTIADVANNIEQGVHNTMHNSLAGVMGNLEAPADPIFWSHHATLDLLHSIYYHCQVGNTVPLTIQQKLANPRQFVRCARRTPVPGQLDRNVLLPESFVMARSGEQGTPSLSAFDPRNVLAPFFAGLPTEYLSYSDVRDLGDLSYNYEITGLLATMFTSCANEQLLLGVPGAAITNTRRELTQKIPKSSMLEAVVHPQDSSSQEWFQAALEAALKATKANGTSTTSLSDALYEVEKMTCMFYDECRGKVLDFSVNFQVNFQVNASTPCRQVIDAIGRGEDAIRVPDWKNVMLAHLRCD</sequence>
<evidence type="ECO:0000256" key="3">
    <source>
        <dbReference type="SAM" id="MobiDB-lite"/>
    </source>
</evidence>
<protein>
    <recommendedName>
        <fullName evidence="5 6">Tyrosinase copper-binding domain-containing protein</fullName>
    </recommendedName>
</protein>
<evidence type="ECO:0000256" key="2">
    <source>
        <dbReference type="ARBA" id="ARBA00023008"/>
    </source>
</evidence>
<evidence type="ECO:0000256" key="4">
    <source>
        <dbReference type="SAM" id="SignalP"/>
    </source>
</evidence>
<dbReference type="Proteomes" id="UP001146120">
    <property type="component" value="Unassembled WGS sequence"/>
</dbReference>
<feature type="domain" description="Tyrosinase copper-binding" evidence="5">
    <location>
        <begin position="114"/>
        <end position="131"/>
    </location>
</feature>
<evidence type="ECO:0000313" key="7">
    <source>
        <dbReference type="EMBL" id="DBA03480.1"/>
    </source>
</evidence>
<keyword evidence="1" id="KW-0479">Metal-binding</keyword>
<dbReference type="GO" id="GO:0046872">
    <property type="term" value="F:metal ion binding"/>
    <property type="evidence" value="ECO:0007669"/>
    <property type="project" value="UniProtKB-KW"/>
</dbReference>
<evidence type="ECO:0000259" key="6">
    <source>
        <dbReference type="PROSITE" id="PS00498"/>
    </source>
</evidence>